<evidence type="ECO:0000259" key="1">
    <source>
        <dbReference type="PROSITE" id="PS51464"/>
    </source>
</evidence>
<comment type="caution">
    <text evidence="2">The sequence shown here is derived from an EMBL/GenBank/DDBJ whole genome shotgun (WGS) entry which is preliminary data.</text>
</comment>
<dbReference type="Proteomes" id="UP000622687">
    <property type="component" value="Unassembled WGS sequence"/>
</dbReference>
<keyword evidence="3" id="KW-1185">Reference proteome</keyword>
<name>A0A934M340_9CLOT</name>
<feature type="domain" description="SIS" evidence="1">
    <location>
        <begin position="32"/>
        <end position="212"/>
    </location>
</feature>
<sequence>MKNVKKVLNNLMKRYPLLEVCSEDIWKAYKEMHECYSKEGKILVCGNGGSAADAEHIVGELMKGFMLKRELPKDIKEKLINIENEAGMILANRLQCALPAIDLTAQSALCTAFSNDVHPDLIYAQQVLAYGKSSDLFMGLSTSGNSKNVIYAIYTAKALGVKTIGLTGKSGGKIAELCDVTIKAPKELTFEVQELHLPIYHALCQMVEISFF</sequence>
<reference evidence="2" key="1">
    <citation type="submission" date="2020-12" db="EMBL/GenBank/DDBJ databases">
        <title>Clostridium thailandense sp. nov., a novel acetogenic bacterium isolated from peat land soil in Thailand.</title>
        <authorList>
            <person name="Chaikitkaew S."/>
            <person name="Birkeland N.K."/>
        </authorList>
    </citation>
    <scope>NUCLEOTIDE SEQUENCE</scope>
    <source>
        <strain evidence="2">DSM 17425</strain>
    </source>
</reference>
<dbReference type="GO" id="GO:1901135">
    <property type="term" value="P:carbohydrate derivative metabolic process"/>
    <property type="evidence" value="ECO:0007669"/>
    <property type="project" value="InterPro"/>
</dbReference>
<evidence type="ECO:0000313" key="3">
    <source>
        <dbReference type="Proteomes" id="UP000622687"/>
    </source>
</evidence>
<dbReference type="InterPro" id="IPR001347">
    <property type="entry name" value="SIS_dom"/>
</dbReference>
<organism evidence="2 3">
    <name type="scientific">Clostridium aciditolerans</name>
    <dbReference type="NCBI Taxonomy" id="339861"/>
    <lineage>
        <taxon>Bacteria</taxon>
        <taxon>Bacillati</taxon>
        <taxon>Bacillota</taxon>
        <taxon>Clostridia</taxon>
        <taxon>Eubacteriales</taxon>
        <taxon>Clostridiaceae</taxon>
        <taxon>Clostridium</taxon>
    </lineage>
</organism>
<dbReference type="Gene3D" id="3.40.50.10490">
    <property type="entry name" value="Glucose-6-phosphate isomerase like protein, domain 1"/>
    <property type="match status" value="1"/>
</dbReference>
<dbReference type="EMBL" id="JAEEGB010000038">
    <property type="protein sequence ID" value="MBI6875144.1"/>
    <property type="molecule type" value="Genomic_DNA"/>
</dbReference>
<evidence type="ECO:0000313" key="2">
    <source>
        <dbReference type="EMBL" id="MBI6875144.1"/>
    </source>
</evidence>
<accession>A0A934M340</accession>
<dbReference type="Pfam" id="PF13580">
    <property type="entry name" value="SIS_2"/>
    <property type="match status" value="2"/>
</dbReference>
<dbReference type="GO" id="GO:0097367">
    <property type="term" value="F:carbohydrate derivative binding"/>
    <property type="evidence" value="ECO:0007669"/>
    <property type="project" value="InterPro"/>
</dbReference>
<proteinExistence type="predicted"/>
<dbReference type="RefSeq" id="WP_211144499.1">
    <property type="nucleotide sequence ID" value="NZ_JAEEGB010000038.1"/>
</dbReference>
<dbReference type="InterPro" id="IPR046348">
    <property type="entry name" value="SIS_dom_sf"/>
</dbReference>
<dbReference type="InterPro" id="IPR035461">
    <property type="entry name" value="GmhA/DiaA"/>
</dbReference>
<protein>
    <submittedName>
        <fullName evidence="2">SIS domain-containing protein</fullName>
    </submittedName>
</protein>
<dbReference type="PROSITE" id="PS51464">
    <property type="entry name" value="SIS"/>
    <property type="match status" value="1"/>
</dbReference>
<dbReference type="AlphaFoldDB" id="A0A934M340"/>
<dbReference type="PANTHER" id="PTHR30390">
    <property type="entry name" value="SEDOHEPTULOSE 7-PHOSPHATE ISOMERASE / DNAA INITIATOR-ASSOCIATING FACTOR FOR REPLICATION INITIATION"/>
    <property type="match status" value="1"/>
</dbReference>
<dbReference type="CDD" id="cd05006">
    <property type="entry name" value="SIS_GmhA"/>
    <property type="match status" value="1"/>
</dbReference>
<dbReference type="SUPFAM" id="SSF53697">
    <property type="entry name" value="SIS domain"/>
    <property type="match status" value="1"/>
</dbReference>
<gene>
    <name evidence="2" type="ORF">I6U51_20935</name>
</gene>
<dbReference type="InterPro" id="IPR050099">
    <property type="entry name" value="SIS_GmhA/DiaA_subfam"/>
</dbReference>